<protein>
    <submittedName>
        <fullName evidence="1">Uncharacterized protein</fullName>
    </submittedName>
</protein>
<reference evidence="1" key="2">
    <citation type="journal article" date="2015" name="Data Brief">
        <title>Shoot transcriptome of the giant reed, Arundo donax.</title>
        <authorList>
            <person name="Barrero R.A."/>
            <person name="Guerrero F.D."/>
            <person name="Moolhuijzen P."/>
            <person name="Goolsby J.A."/>
            <person name="Tidwell J."/>
            <person name="Bellgard S.E."/>
            <person name="Bellgard M.I."/>
        </authorList>
    </citation>
    <scope>NUCLEOTIDE SEQUENCE</scope>
    <source>
        <tissue evidence="1">Shoot tissue taken approximately 20 cm above the soil surface</tissue>
    </source>
</reference>
<proteinExistence type="predicted"/>
<accession>A0A0A9ASR1</accession>
<dbReference type="AlphaFoldDB" id="A0A0A9ASR1"/>
<reference evidence="1" key="1">
    <citation type="submission" date="2014-09" db="EMBL/GenBank/DDBJ databases">
        <authorList>
            <person name="Magalhaes I.L.F."/>
            <person name="Oliveira U."/>
            <person name="Santos F.R."/>
            <person name="Vidigal T.H.D.A."/>
            <person name="Brescovit A.D."/>
            <person name="Santos A.J."/>
        </authorList>
    </citation>
    <scope>NUCLEOTIDE SEQUENCE</scope>
    <source>
        <tissue evidence="1">Shoot tissue taken approximately 20 cm above the soil surface</tissue>
    </source>
</reference>
<name>A0A0A9ASR1_ARUDO</name>
<evidence type="ECO:0000313" key="1">
    <source>
        <dbReference type="EMBL" id="JAD51965.1"/>
    </source>
</evidence>
<sequence length="50" mass="5585">MRQNEGMGRPVHHGKRIRSFSSLLCSKNAQWKGMLVGFGEVVGPNKSDQE</sequence>
<dbReference type="EMBL" id="GBRH01245930">
    <property type="protein sequence ID" value="JAD51965.1"/>
    <property type="molecule type" value="Transcribed_RNA"/>
</dbReference>
<organism evidence="1">
    <name type="scientific">Arundo donax</name>
    <name type="common">Giant reed</name>
    <name type="synonym">Donax arundinaceus</name>
    <dbReference type="NCBI Taxonomy" id="35708"/>
    <lineage>
        <taxon>Eukaryota</taxon>
        <taxon>Viridiplantae</taxon>
        <taxon>Streptophyta</taxon>
        <taxon>Embryophyta</taxon>
        <taxon>Tracheophyta</taxon>
        <taxon>Spermatophyta</taxon>
        <taxon>Magnoliopsida</taxon>
        <taxon>Liliopsida</taxon>
        <taxon>Poales</taxon>
        <taxon>Poaceae</taxon>
        <taxon>PACMAD clade</taxon>
        <taxon>Arundinoideae</taxon>
        <taxon>Arundineae</taxon>
        <taxon>Arundo</taxon>
    </lineage>
</organism>